<evidence type="ECO:0000256" key="5">
    <source>
        <dbReference type="ARBA" id="ARBA00022884"/>
    </source>
</evidence>
<evidence type="ECO:0000313" key="11">
    <source>
        <dbReference type="Proteomes" id="UP000654075"/>
    </source>
</evidence>
<feature type="compositionally biased region" description="Low complexity" evidence="8">
    <location>
        <begin position="73"/>
        <end position="85"/>
    </location>
</feature>
<gene>
    <name evidence="10" type="ORF">PGLA1383_LOCUS54800</name>
</gene>
<dbReference type="GO" id="GO:0003723">
    <property type="term" value="F:RNA binding"/>
    <property type="evidence" value="ECO:0007669"/>
    <property type="project" value="UniProtKB-KW"/>
</dbReference>
<evidence type="ECO:0000256" key="6">
    <source>
        <dbReference type="ARBA" id="ARBA00023042"/>
    </source>
</evidence>
<dbReference type="GO" id="GO:0004482">
    <property type="term" value="F:mRNA 5'-cap (guanine-N7-)-methyltransferase activity"/>
    <property type="evidence" value="ECO:0007669"/>
    <property type="project" value="UniProtKB-EC"/>
</dbReference>
<organism evidence="10 11">
    <name type="scientific">Polarella glacialis</name>
    <name type="common">Dinoflagellate</name>
    <dbReference type="NCBI Taxonomy" id="89957"/>
    <lineage>
        <taxon>Eukaryota</taxon>
        <taxon>Sar</taxon>
        <taxon>Alveolata</taxon>
        <taxon>Dinophyceae</taxon>
        <taxon>Suessiales</taxon>
        <taxon>Suessiaceae</taxon>
        <taxon>Polarella</taxon>
    </lineage>
</organism>
<evidence type="ECO:0000256" key="7">
    <source>
        <dbReference type="ARBA" id="ARBA00044712"/>
    </source>
</evidence>
<evidence type="ECO:0000256" key="1">
    <source>
        <dbReference type="ARBA" id="ARBA00011926"/>
    </source>
</evidence>
<keyword evidence="6" id="KW-0506">mRNA capping</keyword>
<name>A0A813HPX6_POLGL</name>
<dbReference type="Pfam" id="PF03291">
    <property type="entry name" value="mRNA_G-N7_MeTrfase"/>
    <property type="match status" value="1"/>
</dbReference>
<keyword evidence="3" id="KW-0808">Transferase</keyword>
<feature type="domain" description="MRNA cap 0 methyltransferase" evidence="9">
    <location>
        <begin position="381"/>
        <end position="697"/>
    </location>
</feature>
<dbReference type="InterPro" id="IPR004971">
    <property type="entry name" value="mRNA_G-N7_MeTrfase_dom"/>
</dbReference>
<protein>
    <recommendedName>
        <fullName evidence="1">mRNA (guanine-N(7))-methyltransferase</fullName>
        <ecNumber evidence="1">2.1.1.56</ecNumber>
    </recommendedName>
</protein>
<keyword evidence="11" id="KW-1185">Reference proteome</keyword>
<keyword evidence="5" id="KW-0694">RNA-binding</keyword>
<dbReference type="OrthoDB" id="10248867at2759"/>
<comment type="catalytic activity">
    <reaction evidence="7">
        <text>a 5'-end (5'-triphosphoguanosine)-ribonucleoside in mRNA + S-adenosyl-L-methionine = a 5'-end (N(7)-methyl 5'-triphosphoguanosine)-ribonucleoside in mRNA + S-adenosyl-L-homocysteine</text>
        <dbReference type="Rhea" id="RHEA:67008"/>
        <dbReference type="Rhea" id="RHEA-COMP:17166"/>
        <dbReference type="Rhea" id="RHEA-COMP:17167"/>
        <dbReference type="ChEBI" id="CHEBI:57856"/>
        <dbReference type="ChEBI" id="CHEBI:59789"/>
        <dbReference type="ChEBI" id="CHEBI:156461"/>
        <dbReference type="ChEBI" id="CHEBI:167617"/>
        <dbReference type="EC" id="2.1.1.56"/>
    </reaction>
</comment>
<evidence type="ECO:0000256" key="4">
    <source>
        <dbReference type="ARBA" id="ARBA00022691"/>
    </source>
</evidence>
<feature type="region of interest" description="Disordered" evidence="8">
    <location>
        <begin position="73"/>
        <end position="98"/>
    </location>
</feature>
<evidence type="ECO:0000256" key="2">
    <source>
        <dbReference type="ARBA" id="ARBA00022603"/>
    </source>
</evidence>
<proteinExistence type="predicted"/>
<evidence type="ECO:0000259" key="9">
    <source>
        <dbReference type="PROSITE" id="PS51562"/>
    </source>
</evidence>
<evidence type="ECO:0000313" key="10">
    <source>
        <dbReference type="EMBL" id="CAE8639811.1"/>
    </source>
</evidence>
<dbReference type="AlphaFoldDB" id="A0A813HPX6"/>
<dbReference type="InterPro" id="IPR029063">
    <property type="entry name" value="SAM-dependent_MTases_sf"/>
</dbReference>
<keyword evidence="2" id="KW-0489">Methyltransferase</keyword>
<sequence>MASELLNAGGGSLASVDARTQMPPPPVPLQKRPSSFGRTDDLPNPRRFSFKRKLQTDIEGRFRDMLASVPIVKSSSSSASPMDAVDSGRCEDNSGRPADSPLGVKLVLGRIVGGGGQRDVVLPFVTEAILDGSGYTFDPTLSSDEFEWLRSIFECKFDAQKSSETSQLEPSDRRTSWADVSKEERHFTVVAELPTALATFYRPGSHWHYQLRSAALPVTAQNAKLEETDCTTRTELRFLFRKVLGSEDPAWTVSFVSEESKPGIDGSNVKDKRLWIELGLNENFLLKQKQRMHSAQPHIFSRICRDFRRNAISLADVLQNRAGTTAGEDQTAREKLFYPGIFDVANASPVEAEPPGMLGPAAAMQNFYSQRALQGSWANSERTSKIRRFNNLVKTMLLERFLDELPGKLRVLDLGCGRGQDVAKYSCENRRATVATYVGVDFASEAVEEAKRRYSDMVSKARTRGVTEYAAAFYVGDCSKADIFEQLAADGHGQFDVVVSQFALHYLVESEQAARLFLERVRKLLRPGGRFIATIPSCEVLADYYESAAVAKKGASKSTWEREHRRSFYSIRFDGQVWASKELQSSPPRDGPSGGEEPALDFEEIFQRRWGLTYTFALEGAVDAQEYVLPWESFEDLATSLGLKVFSDAPFPDLLRELKGQSPFFTNYFSRNPENNTLDEDEESLFKLYNGFVLERGEGE</sequence>
<dbReference type="EC" id="2.1.1.56" evidence="1"/>
<dbReference type="SUPFAM" id="SSF53335">
    <property type="entry name" value="S-adenosyl-L-methionine-dependent methyltransferases"/>
    <property type="match status" value="1"/>
</dbReference>
<evidence type="ECO:0000256" key="3">
    <source>
        <dbReference type="ARBA" id="ARBA00022679"/>
    </source>
</evidence>
<dbReference type="GO" id="GO:0005634">
    <property type="term" value="C:nucleus"/>
    <property type="evidence" value="ECO:0007669"/>
    <property type="project" value="TreeGrafter"/>
</dbReference>
<dbReference type="Proteomes" id="UP000654075">
    <property type="component" value="Unassembled WGS sequence"/>
</dbReference>
<reference evidence="10" key="1">
    <citation type="submission" date="2021-02" db="EMBL/GenBank/DDBJ databases">
        <authorList>
            <person name="Dougan E. K."/>
            <person name="Rhodes N."/>
            <person name="Thang M."/>
            <person name="Chan C."/>
        </authorList>
    </citation>
    <scope>NUCLEOTIDE SEQUENCE</scope>
</reference>
<dbReference type="CDD" id="cd02440">
    <property type="entry name" value="AdoMet_MTases"/>
    <property type="match status" value="1"/>
</dbReference>
<feature type="region of interest" description="Disordered" evidence="8">
    <location>
        <begin position="1"/>
        <end position="47"/>
    </location>
</feature>
<evidence type="ECO:0000256" key="8">
    <source>
        <dbReference type="SAM" id="MobiDB-lite"/>
    </source>
</evidence>
<dbReference type="EMBL" id="CAJNNV010032381">
    <property type="protein sequence ID" value="CAE8639811.1"/>
    <property type="molecule type" value="Genomic_DNA"/>
</dbReference>
<dbReference type="PANTHER" id="PTHR12189:SF2">
    <property type="entry name" value="MRNA CAP GUANINE-N7 METHYLTRANSFERASE"/>
    <property type="match status" value="1"/>
</dbReference>
<dbReference type="Gene3D" id="3.40.50.150">
    <property type="entry name" value="Vaccinia Virus protein VP39"/>
    <property type="match status" value="1"/>
</dbReference>
<dbReference type="InterPro" id="IPR039753">
    <property type="entry name" value="RG7MT1"/>
</dbReference>
<keyword evidence="4" id="KW-0949">S-adenosyl-L-methionine</keyword>
<comment type="caution">
    <text evidence="10">The sequence shown here is derived from an EMBL/GenBank/DDBJ whole genome shotgun (WGS) entry which is preliminary data.</text>
</comment>
<dbReference type="PROSITE" id="PS51562">
    <property type="entry name" value="RNA_CAP0_MT"/>
    <property type="match status" value="1"/>
</dbReference>
<dbReference type="PANTHER" id="PTHR12189">
    <property type="entry name" value="MRNA GUANINE-7- METHYLTRANSFERASE"/>
    <property type="match status" value="1"/>
</dbReference>
<accession>A0A813HPX6</accession>
<keyword evidence="6" id="KW-0507">mRNA processing</keyword>